<evidence type="ECO:0008006" key="3">
    <source>
        <dbReference type="Google" id="ProtNLM"/>
    </source>
</evidence>
<gene>
    <name evidence="2" type="ORF">METZ01_LOCUS333584</name>
</gene>
<organism evidence="2">
    <name type="scientific">marine metagenome</name>
    <dbReference type="NCBI Taxonomy" id="408172"/>
    <lineage>
        <taxon>unclassified sequences</taxon>
        <taxon>metagenomes</taxon>
        <taxon>ecological metagenomes</taxon>
    </lineage>
</organism>
<dbReference type="Pfam" id="PF03480">
    <property type="entry name" value="DctP"/>
    <property type="match status" value="1"/>
</dbReference>
<evidence type="ECO:0000256" key="1">
    <source>
        <dbReference type="ARBA" id="ARBA00022729"/>
    </source>
</evidence>
<reference evidence="2" key="1">
    <citation type="submission" date="2018-05" db="EMBL/GenBank/DDBJ databases">
        <authorList>
            <person name="Lanie J.A."/>
            <person name="Ng W.-L."/>
            <person name="Kazmierczak K.M."/>
            <person name="Andrzejewski T.M."/>
            <person name="Davidsen T.M."/>
            <person name="Wayne K.J."/>
            <person name="Tettelin H."/>
            <person name="Glass J.I."/>
            <person name="Rusch D."/>
            <person name="Podicherti R."/>
            <person name="Tsui H.-C.T."/>
            <person name="Winkler M.E."/>
        </authorList>
    </citation>
    <scope>NUCLEOTIDE SEQUENCE</scope>
</reference>
<dbReference type="NCBIfam" id="NF037995">
    <property type="entry name" value="TRAP_S1"/>
    <property type="match status" value="1"/>
</dbReference>
<dbReference type="EMBL" id="UINC01112064">
    <property type="protein sequence ID" value="SVC80730.1"/>
    <property type="molecule type" value="Genomic_DNA"/>
</dbReference>
<proteinExistence type="predicted"/>
<sequence>MNSRLYKGKRIRRFFLLVICAAGFLAGGWVGPAYAAPKKHIIKFSTLAPEGSSWMNEMRLLAKETKEATEGNLVFKFYPGGVSGDEKDVIRKMRIGQLHGAGFTGVGLGEILP</sequence>
<accession>A0A382Q6X1</accession>
<dbReference type="GO" id="GO:0055085">
    <property type="term" value="P:transmembrane transport"/>
    <property type="evidence" value="ECO:0007669"/>
    <property type="project" value="InterPro"/>
</dbReference>
<dbReference type="Gene3D" id="3.40.190.170">
    <property type="entry name" value="Bacterial extracellular solute-binding protein, family 7"/>
    <property type="match status" value="1"/>
</dbReference>
<dbReference type="InterPro" id="IPR038404">
    <property type="entry name" value="TRAP_DctP_sf"/>
</dbReference>
<name>A0A382Q6X1_9ZZZZ</name>
<dbReference type="AlphaFoldDB" id="A0A382Q6X1"/>
<dbReference type="InterPro" id="IPR018389">
    <property type="entry name" value="DctP_fam"/>
</dbReference>
<feature type="non-terminal residue" evidence="2">
    <location>
        <position position="113"/>
    </location>
</feature>
<keyword evidence="1" id="KW-0732">Signal</keyword>
<protein>
    <recommendedName>
        <fullName evidence="3">C4-dicarboxylate ABC transporter substrate-binding protein</fullName>
    </recommendedName>
</protein>
<evidence type="ECO:0000313" key="2">
    <source>
        <dbReference type="EMBL" id="SVC80730.1"/>
    </source>
</evidence>